<reference evidence="1" key="1">
    <citation type="journal article" date="2014" name="Int. J. Syst. Evol. Microbiol.">
        <title>Complete genome sequence of Corynebacterium casei LMG S-19264T (=DSM 44701T), isolated from a smear-ripened cheese.</title>
        <authorList>
            <consortium name="US DOE Joint Genome Institute (JGI-PGF)"/>
            <person name="Walter F."/>
            <person name="Albersmeier A."/>
            <person name="Kalinowski J."/>
            <person name="Ruckert C."/>
        </authorList>
    </citation>
    <scope>NUCLEOTIDE SEQUENCE</scope>
    <source>
        <strain evidence="1">KCTC 23430</strain>
    </source>
</reference>
<dbReference type="Proteomes" id="UP000644693">
    <property type="component" value="Unassembled WGS sequence"/>
</dbReference>
<gene>
    <name evidence="1" type="ORF">GCM10007053_27480</name>
</gene>
<dbReference type="Pfam" id="PF04338">
    <property type="entry name" value="DUF481"/>
    <property type="match status" value="1"/>
</dbReference>
<protein>
    <recommendedName>
        <fullName evidence="3">DUF481 domain-containing protein</fullName>
    </recommendedName>
</protein>
<evidence type="ECO:0008006" key="3">
    <source>
        <dbReference type="Google" id="ProtNLM"/>
    </source>
</evidence>
<accession>A0A918XLK2</accession>
<keyword evidence="2" id="KW-1185">Reference proteome</keyword>
<dbReference type="AlphaFoldDB" id="A0A918XLK2"/>
<dbReference type="InterPro" id="IPR007433">
    <property type="entry name" value="DUF481"/>
</dbReference>
<dbReference type="EMBL" id="BMYM01000003">
    <property type="protein sequence ID" value="GHD37879.1"/>
    <property type="molecule type" value="Genomic_DNA"/>
</dbReference>
<reference evidence="1" key="2">
    <citation type="submission" date="2020-09" db="EMBL/GenBank/DDBJ databases">
        <authorList>
            <person name="Sun Q."/>
            <person name="Kim S."/>
        </authorList>
    </citation>
    <scope>NUCLEOTIDE SEQUENCE</scope>
    <source>
        <strain evidence="1">KCTC 23430</strain>
    </source>
</reference>
<evidence type="ECO:0000313" key="1">
    <source>
        <dbReference type="EMBL" id="GHD37879.1"/>
    </source>
</evidence>
<comment type="caution">
    <text evidence="1">The sequence shown here is derived from an EMBL/GenBank/DDBJ whole genome shotgun (WGS) entry which is preliminary data.</text>
</comment>
<organism evidence="1 2">
    <name type="scientific">Parahalioglobus pacificus</name>
    <dbReference type="NCBI Taxonomy" id="930806"/>
    <lineage>
        <taxon>Bacteria</taxon>
        <taxon>Pseudomonadati</taxon>
        <taxon>Pseudomonadota</taxon>
        <taxon>Gammaproteobacteria</taxon>
        <taxon>Cellvibrionales</taxon>
        <taxon>Halieaceae</taxon>
        <taxon>Parahalioglobus</taxon>
    </lineage>
</organism>
<sequence length="325" mass="37503">MIGNTALADRLHLSDGESVGGTLVSVADGKVNWSNPILGELSVEQFHVRLIETEERYDLKTSSGVLENCWMYTERSRQHVHCDQGVQTLADWKLVVAAGEAVTEPPPLLTQRGDASFAFENISGNSDITRYDLNVRSEIRYIESRHTLALRYQEESADSQTNRNQWRTSYQYDQFLTEQWFATGNAFYEEDEFRELDQRSSVGAGMGYQFFETSFVDLSAKTTLNYLDEQFATGLERQNMAFLWNLDFIWRFNERGMELFHRHAFLHAFDSSDDYEVTTSTGFKYPINGSFSSVIQLDYDYDNLPAETAIDKTDQRWTIGINYDW</sequence>
<name>A0A918XLK2_9GAMM</name>
<dbReference type="RefSeq" id="WP_189478397.1">
    <property type="nucleotide sequence ID" value="NZ_BMYM01000003.1"/>
</dbReference>
<evidence type="ECO:0000313" key="2">
    <source>
        <dbReference type="Proteomes" id="UP000644693"/>
    </source>
</evidence>
<proteinExistence type="predicted"/>